<dbReference type="Proteomes" id="UP000579945">
    <property type="component" value="Unassembled WGS sequence"/>
</dbReference>
<name>A0A7W5YD28_9ACTN</name>
<dbReference type="PIRSF" id="PIRSF017393">
    <property type="entry name" value="MTase_SAV2177"/>
    <property type="match status" value="1"/>
</dbReference>
<comment type="caution">
    <text evidence="1">The sequence shown here is derived from an EMBL/GenBank/DDBJ whole genome shotgun (WGS) entry which is preliminary data.</text>
</comment>
<sequence>MPTTQRPHLAALLADDPALDTNVPNVARIYDYLLGGKDNWHADREAADALVRLLPDLRDAVRDNRAFLRRAVGAVAEQGINQFIDIGSGLPTRDNVHQVAQHVRPDARVMYVDHDSVVAAHARALLASDAVTGVLHADVRDIAFILDHPDVRALIDFERPIAVVMVALMHFLSEADDPAAIIDTLWQALPPGSVLIFTHACTDGLENDTVSAATRVYANSTAPITARSSREILALFGERWAWQEPGLIPVRDWRPEPDPIPVPPSKTSFVGGVAIPQCARARQAA</sequence>
<organism evidence="1 2">
    <name type="scientific">Nonomuraea dietziae</name>
    <dbReference type="NCBI Taxonomy" id="65515"/>
    <lineage>
        <taxon>Bacteria</taxon>
        <taxon>Bacillati</taxon>
        <taxon>Actinomycetota</taxon>
        <taxon>Actinomycetes</taxon>
        <taxon>Streptosporangiales</taxon>
        <taxon>Streptosporangiaceae</taxon>
        <taxon>Nonomuraea</taxon>
    </lineage>
</organism>
<dbReference type="GO" id="GO:0032259">
    <property type="term" value="P:methylation"/>
    <property type="evidence" value="ECO:0007669"/>
    <property type="project" value="UniProtKB-KW"/>
</dbReference>
<dbReference type="SUPFAM" id="SSF53335">
    <property type="entry name" value="S-adenosyl-L-methionine-dependent methyltransferases"/>
    <property type="match status" value="1"/>
</dbReference>
<protein>
    <submittedName>
        <fullName evidence="1">O-methyltransferase involved in polyketide biosynthesis</fullName>
    </submittedName>
</protein>
<reference evidence="1 2" key="1">
    <citation type="submission" date="2020-08" db="EMBL/GenBank/DDBJ databases">
        <title>Sequencing the genomes of 1000 actinobacteria strains.</title>
        <authorList>
            <person name="Klenk H.-P."/>
        </authorList>
    </citation>
    <scope>NUCLEOTIDE SEQUENCE [LARGE SCALE GENOMIC DNA]</scope>
    <source>
        <strain evidence="1 2">DSM 44320</strain>
    </source>
</reference>
<proteinExistence type="predicted"/>
<dbReference type="Pfam" id="PF04672">
    <property type="entry name" value="Methyltransf_19"/>
    <property type="match status" value="1"/>
</dbReference>
<gene>
    <name evidence="1" type="ORF">FHR33_009771</name>
</gene>
<dbReference type="GeneID" id="95395743"/>
<dbReference type="InterPro" id="IPR006764">
    <property type="entry name" value="SAM_dep_MeTrfase_SAV2177_type"/>
</dbReference>
<keyword evidence="1" id="KW-0489">Methyltransferase</keyword>
<dbReference type="Gene3D" id="3.40.50.150">
    <property type="entry name" value="Vaccinia Virus protein VP39"/>
    <property type="match status" value="1"/>
</dbReference>
<dbReference type="EMBL" id="JACIBV010000003">
    <property type="protein sequence ID" value="MBB3733818.1"/>
    <property type="molecule type" value="Genomic_DNA"/>
</dbReference>
<dbReference type="InterPro" id="IPR029063">
    <property type="entry name" value="SAM-dependent_MTases_sf"/>
</dbReference>
<dbReference type="RefSeq" id="WP_246453894.1">
    <property type="nucleotide sequence ID" value="NZ_JACIBV010000003.1"/>
</dbReference>
<evidence type="ECO:0000313" key="2">
    <source>
        <dbReference type="Proteomes" id="UP000579945"/>
    </source>
</evidence>
<keyword evidence="2" id="KW-1185">Reference proteome</keyword>
<dbReference type="GO" id="GO:0008168">
    <property type="term" value="F:methyltransferase activity"/>
    <property type="evidence" value="ECO:0007669"/>
    <property type="project" value="UniProtKB-KW"/>
</dbReference>
<keyword evidence="1" id="KW-0808">Transferase</keyword>
<evidence type="ECO:0000313" key="1">
    <source>
        <dbReference type="EMBL" id="MBB3733818.1"/>
    </source>
</evidence>
<accession>A0A7W5YD28</accession>
<dbReference type="AlphaFoldDB" id="A0A7W5YD28"/>